<dbReference type="AlphaFoldDB" id="A0A101HGW9"/>
<dbReference type="EMBL" id="LGGO01000119">
    <property type="protein sequence ID" value="KUK76669.1"/>
    <property type="molecule type" value="Genomic_DNA"/>
</dbReference>
<reference evidence="2" key="1">
    <citation type="journal article" date="2015" name="MBio">
        <title>Genome-Resolved Metagenomic Analysis Reveals Roles for Candidate Phyla and Other Microbial Community Members in Biogeochemical Transformations in Oil Reservoirs.</title>
        <authorList>
            <person name="Hu P."/>
            <person name="Tom L."/>
            <person name="Singh A."/>
            <person name="Thomas B.C."/>
            <person name="Baker B.J."/>
            <person name="Piceno Y.M."/>
            <person name="Andersen G.L."/>
            <person name="Banfield J.F."/>
        </authorList>
    </citation>
    <scope>NUCLEOTIDE SEQUENCE [LARGE SCALE GENOMIC DNA]</scope>
</reference>
<gene>
    <name evidence="1" type="ORF">XD93_0784</name>
</gene>
<comment type="caution">
    <text evidence="1">The sequence shown here is derived from an EMBL/GenBank/DDBJ whole genome shotgun (WGS) entry which is preliminary data.</text>
</comment>
<accession>A0A101HGW9</accession>
<proteinExistence type="predicted"/>
<sequence>STRDEKGIYFLINGEIVKYQVKWDDKSIIETFRSTLDVDIYIDNQDNKPYIYSYWEDPAFIGLKITKWSINHNEKLIEREPSVIEVERE</sequence>
<feature type="non-terminal residue" evidence="1">
    <location>
        <position position="1"/>
    </location>
</feature>
<evidence type="ECO:0000313" key="1">
    <source>
        <dbReference type="EMBL" id="KUK76669.1"/>
    </source>
</evidence>
<evidence type="ECO:0000313" key="2">
    <source>
        <dbReference type="Proteomes" id="UP000053904"/>
    </source>
</evidence>
<name>A0A101HGW9_9BACT</name>
<dbReference type="Proteomes" id="UP000053904">
    <property type="component" value="Unassembled WGS sequence"/>
</dbReference>
<organism evidence="1 2">
    <name type="scientific">candidate division WS6 bacterium 34_10</name>
    <dbReference type="NCBI Taxonomy" id="1641389"/>
    <lineage>
        <taxon>Bacteria</taxon>
        <taxon>Candidatus Dojkabacteria</taxon>
    </lineage>
</organism>
<protein>
    <submittedName>
        <fullName evidence="1">Uncharacterized protein</fullName>
    </submittedName>
</protein>